<accession>A0A919TTW2</accession>
<proteinExistence type="predicted"/>
<protein>
    <submittedName>
        <fullName evidence="1">Uncharacterized protein</fullName>
    </submittedName>
</protein>
<evidence type="ECO:0000313" key="1">
    <source>
        <dbReference type="EMBL" id="GIF22131.1"/>
    </source>
</evidence>
<gene>
    <name evidence="1" type="ORF">Ate02nite_48610</name>
</gene>
<name>A0A919TTW2_9ACTN</name>
<organism evidence="1 2">
    <name type="scientific">Paractinoplanes tereljensis</name>
    <dbReference type="NCBI Taxonomy" id="571912"/>
    <lineage>
        <taxon>Bacteria</taxon>
        <taxon>Bacillati</taxon>
        <taxon>Actinomycetota</taxon>
        <taxon>Actinomycetes</taxon>
        <taxon>Micromonosporales</taxon>
        <taxon>Micromonosporaceae</taxon>
        <taxon>Paractinoplanes</taxon>
    </lineage>
</organism>
<dbReference type="AlphaFoldDB" id="A0A919TTW2"/>
<reference evidence="1" key="1">
    <citation type="submission" date="2021-01" db="EMBL/GenBank/DDBJ databases">
        <title>Whole genome shotgun sequence of Actinoplanes tereljensis NBRC 105297.</title>
        <authorList>
            <person name="Komaki H."/>
            <person name="Tamura T."/>
        </authorList>
    </citation>
    <scope>NUCLEOTIDE SEQUENCE</scope>
    <source>
        <strain evidence="1">NBRC 105297</strain>
    </source>
</reference>
<keyword evidence="2" id="KW-1185">Reference proteome</keyword>
<dbReference type="EMBL" id="BOMY01000033">
    <property type="protein sequence ID" value="GIF22131.1"/>
    <property type="molecule type" value="Genomic_DNA"/>
</dbReference>
<dbReference type="Proteomes" id="UP000623608">
    <property type="component" value="Unassembled WGS sequence"/>
</dbReference>
<sequence length="156" mass="17140">MNHPWRDDDALMADLAEAIRSVDPLIDRVAEFGRGAYSWRTIDHELNRASLTFDSLLAPAAAHRTKGNEPRTLVFTAAPLSVELEIQDDRALGQIVPPGPGQIVLDDVDGESTIFTADELGFFIILPVPDKICRLRCETGTGSMVTDWIRLFPPAG</sequence>
<comment type="caution">
    <text evidence="1">The sequence shown here is derived from an EMBL/GenBank/DDBJ whole genome shotgun (WGS) entry which is preliminary data.</text>
</comment>
<evidence type="ECO:0000313" key="2">
    <source>
        <dbReference type="Proteomes" id="UP000623608"/>
    </source>
</evidence>